<comment type="subcellular location">
    <subcellularLocation>
        <location evidence="1">Periplasm</location>
    </subcellularLocation>
</comment>
<dbReference type="InterPro" id="IPR013783">
    <property type="entry name" value="Ig-like_fold"/>
</dbReference>
<dbReference type="InterPro" id="IPR001829">
    <property type="entry name" value="Pili_assmbl_chaperone_bac"/>
</dbReference>
<name>A0ABR7YWM3_9PSED</name>
<reference evidence="8 9" key="1">
    <citation type="journal article" date="2020" name="Insects">
        <title>Bacteria Belonging to Pseudomonas typographi sp. nov. from the Bark Beetle Ips typographus Have Genomic Potential to Aid in the Host Ecology.</title>
        <authorList>
            <person name="Peral-Aranega E."/>
            <person name="Saati-Santamaria Z."/>
            <person name="Kolarik M."/>
            <person name="Rivas R."/>
            <person name="Garcia-Fraile P."/>
        </authorList>
    </citation>
    <scope>NUCLEOTIDE SEQUENCE [LARGE SCALE GENOMIC DNA]</scope>
    <source>
        <strain evidence="8 9">CA3A</strain>
    </source>
</reference>
<evidence type="ECO:0000256" key="3">
    <source>
        <dbReference type="ARBA" id="ARBA00022729"/>
    </source>
</evidence>
<dbReference type="RefSeq" id="WP_190417010.1">
    <property type="nucleotide sequence ID" value="NZ_JAAOCA010000002.1"/>
</dbReference>
<organism evidence="8 9">
    <name type="scientific">Pseudomonas typographi</name>
    <dbReference type="NCBI Taxonomy" id="2715964"/>
    <lineage>
        <taxon>Bacteria</taxon>
        <taxon>Pseudomonadati</taxon>
        <taxon>Pseudomonadota</taxon>
        <taxon>Gammaproteobacteria</taxon>
        <taxon>Pseudomonadales</taxon>
        <taxon>Pseudomonadaceae</taxon>
        <taxon>Pseudomonas</taxon>
    </lineage>
</organism>
<sequence length="235" mass="25374">MFCRLISRPPVAAVVLALCPISAAWAAGMQPETTVVLIHAGDGEGSLNVRNSDPQAALLHTVLEDLPEDTAELLIVTPPVARVEAGKSQLVRFILQPTEPIETQRMKRVIFEGIAPKNPDGSSRVNITVRHGLPVIIHPQGMPVKRDPWTQLQWSVEGGQLVGHNPSPYVVRLANQVMLLPGKQTIGLPSTYILPSQRITQPLPPGVPVVSAVRVYPASLYGFAVAPYEAALQPH</sequence>
<keyword evidence="5" id="KW-0143">Chaperone</keyword>
<dbReference type="SUPFAM" id="SSF49584">
    <property type="entry name" value="Periplasmic chaperone C-domain"/>
    <property type="match status" value="1"/>
</dbReference>
<evidence type="ECO:0000259" key="7">
    <source>
        <dbReference type="Pfam" id="PF00345"/>
    </source>
</evidence>
<dbReference type="PRINTS" id="PR00969">
    <property type="entry name" value="CHAPERONPILI"/>
</dbReference>
<feature type="domain" description="Pili assembly chaperone N-terminal" evidence="7">
    <location>
        <begin position="28"/>
        <end position="142"/>
    </location>
</feature>
<dbReference type="InterPro" id="IPR008962">
    <property type="entry name" value="PapD-like_sf"/>
</dbReference>
<dbReference type="SUPFAM" id="SSF49354">
    <property type="entry name" value="PapD-like"/>
    <property type="match status" value="1"/>
</dbReference>
<evidence type="ECO:0000256" key="6">
    <source>
        <dbReference type="SAM" id="SignalP"/>
    </source>
</evidence>
<evidence type="ECO:0000313" key="8">
    <source>
        <dbReference type="EMBL" id="MBD1597582.1"/>
    </source>
</evidence>
<keyword evidence="3 6" id="KW-0732">Signal</keyword>
<gene>
    <name evidence="8" type="ORF">HAQ05_02495</name>
</gene>
<evidence type="ECO:0000313" key="9">
    <source>
        <dbReference type="Proteomes" id="UP000805841"/>
    </source>
</evidence>
<dbReference type="Gene3D" id="2.60.40.10">
    <property type="entry name" value="Immunoglobulins"/>
    <property type="match status" value="2"/>
</dbReference>
<dbReference type="InterPro" id="IPR036316">
    <property type="entry name" value="Pili_assmbl_chap_C_dom_sf"/>
</dbReference>
<evidence type="ECO:0000256" key="4">
    <source>
        <dbReference type="ARBA" id="ARBA00022764"/>
    </source>
</evidence>
<comment type="caution">
    <text evidence="8">The sequence shown here is derived from an EMBL/GenBank/DDBJ whole genome shotgun (WGS) entry which is preliminary data.</text>
</comment>
<protein>
    <submittedName>
        <fullName evidence="8">Fimbria/pilus periplasmic chaperone</fullName>
    </submittedName>
</protein>
<keyword evidence="4" id="KW-0574">Periplasm</keyword>
<dbReference type="InterPro" id="IPR050643">
    <property type="entry name" value="Periplasmic_pilus_chap"/>
</dbReference>
<keyword evidence="9" id="KW-1185">Reference proteome</keyword>
<dbReference type="PANTHER" id="PTHR30251:SF3">
    <property type="entry name" value="FIMBRIAL CHAPARONE PROTEIN"/>
    <property type="match status" value="1"/>
</dbReference>
<proteinExistence type="inferred from homology"/>
<evidence type="ECO:0000256" key="2">
    <source>
        <dbReference type="ARBA" id="ARBA00007399"/>
    </source>
</evidence>
<feature type="signal peptide" evidence="6">
    <location>
        <begin position="1"/>
        <end position="26"/>
    </location>
</feature>
<evidence type="ECO:0000256" key="5">
    <source>
        <dbReference type="ARBA" id="ARBA00023186"/>
    </source>
</evidence>
<dbReference type="Pfam" id="PF00345">
    <property type="entry name" value="PapD_N"/>
    <property type="match status" value="1"/>
</dbReference>
<evidence type="ECO:0000256" key="1">
    <source>
        <dbReference type="ARBA" id="ARBA00004418"/>
    </source>
</evidence>
<dbReference type="EMBL" id="JAAOCA010000002">
    <property type="protein sequence ID" value="MBD1597582.1"/>
    <property type="molecule type" value="Genomic_DNA"/>
</dbReference>
<dbReference type="Proteomes" id="UP000805841">
    <property type="component" value="Unassembled WGS sequence"/>
</dbReference>
<accession>A0ABR7YWM3</accession>
<dbReference type="PANTHER" id="PTHR30251">
    <property type="entry name" value="PILUS ASSEMBLY CHAPERONE"/>
    <property type="match status" value="1"/>
</dbReference>
<comment type="similarity">
    <text evidence="2">Belongs to the periplasmic pilus chaperone family.</text>
</comment>
<dbReference type="NCBIfam" id="NF007392">
    <property type="entry name" value="PRK09918.1"/>
    <property type="match status" value="1"/>
</dbReference>
<feature type="chain" id="PRO_5047524763" evidence="6">
    <location>
        <begin position="27"/>
        <end position="235"/>
    </location>
</feature>
<dbReference type="InterPro" id="IPR016147">
    <property type="entry name" value="Pili_assmbl_chaperone_N"/>
</dbReference>